<dbReference type="InterPro" id="IPR005094">
    <property type="entry name" value="Endonuclease_MobA/VirD2"/>
</dbReference>
<feature type="domain" description="MobA/VirD2-like nuclease" evidence="2">
    <location>
        <begin position="18"/>
        <end position="148"/>
    </location>
</feature>
<proteinExistence type="predicted"/>
<protein>
    <submittedName>
        <fullName evidence="3">Relaxase/mobilization nuclease domain-containing protein</fullName>
    </submittedName>
</protein>
<evidence type="ECO:0000313" key="3">
    <source>
        <dbReference type="EMBL" id="KAB6080955.1"/>
    </source>
</evidence>
<accession>A0A4Q5DA46</accession>
<name>A0A4Q5DA46_9BACE</name>
<organism evidence="3 4">
    <name type="scientific">Bacteroides xylanisolvens</name>
    <dbReference type="NCBI Taxonomy" id="371601"/>
    <lineage>
        <taxon>Bacteria</taxon>
        <taxon>Pseudomonadati</taxon>
        <taxon>Bacteroidota</taxon>
        <taxon>Bacteroidia</taxon>
        <taxon>Bacteroidales</taxon>
        <taxon>Bacteroidaceae</taxon>
        <taxon>Bacteroides</taxon>
    </lineage>
</organism>
<feature type="compositionally biased region" description="Basic and acidic residues" evidence="1">
    <location>
        <begin position="344"/>
        <end position="356"/>
    </location>
</feature>
<gene>
    <name evidence="3" type="ORF">GA560_15370</name>
</gene>
<dbReference type="Pfam" id="PF03432">
    <property type="entry name" value="Relaxase"/>
    <property type="match status" value="1"/>
</dbReference>
<evidence type="ECO:0000259" key="2">
    <source>
        <dbReference type="Pfam" id="PF03432"/>
    </source>
</evidence>
<evidence type="ECO:0000256" key="1">
    <source>
        <dbReference type="SAM" id="MobiDB-lite"/>
    </source>
</evidence>
<dbReference type="Proteomes" id="UP000474077">
    <property type="component" value="Unassembled WGS sequence"/>
</dbReference>
<evidence type="ECO:0000313" key="4">
    <source>
        <dbReference type="Proteomes" id="UP000474077"/>
    </source>
</evidence>
<reference evidence="3 4" key="1">
    <citation type="journal article" date="2019" name="Nat. Med.">
        <title>A library of human gut bacterial isolates paired with longitudinal multiomics data enables mechanistic microbiome research.</title>
        <authorList>
            <person name="Poyet M."/>
            <person name="Groussin M."/>
            <person name="Gibbons S.M."/>
            <person name="Avila-Pacheco J."/>
            <person name="Jiang X."/>
            <person name="Kearney S.M."/>
            <person name="Perrotta A.R."/>
            <person name="Berdy B."/>
            <person name="Zhao S."/>
            <person name="Lieberman T.D."/>
            <person name="Swanson P.K."/>
            <person name="Smith M."/>
            <person name="Roesemann S."/>
            <person name="Alexander J.E."/>
            <person name="Rich S.A."/>
            <person name="Livny J."/>
            <person name="Vlamakis H."/>
            <person name="Clish C."/>
            <person name="Bullock K."/>
            <person name="Deik A."/>
            <person name="Scott J."/>
            <person name="Pierce K.A."/>
            <person name="Xavier R.J."/>
            <person name="Alm E.J."/>
        </authorList>
    </citation>
    <scope>NUCLEOTIDE SEQUENCE [LARGE SCALE GENOMIC DNA]</scope>
    <source>
        <strain evidence="3 4">BIOML-A73</strain>
    </source>
</reference>
<comment type="caution">
    <text evidence="3">The sequence shown here is derived from an EMBL/GenBank/DDBJ whole genome shotgun (WGS) entry which is preliminary data.</text>
</comment>
<dbReference type="AlphaFoldDB" id="A0A4Q5DA46"/>
<feature type="region of interest" description="Disordered" evidence="1">
    <location>
        <begin position="325"/>
        <end position="363"/>
    </location>
</feature>
<sequence>MNAKIMKGKSAGGLIDYLNSMKEKNAKVIFSNGVSTTSNRTVVAAFNLQWANSSSKIKDKMGHLVISFSPKDRERLTDEFITELCKEYMQRMKFPPTIYLGYRHLDQEHDHVHIAYSRIDNEGKAITCDSNYARSVNVCKSIRAKYGLSAPSKRKKDVNRDRLIGKDKVKYHIMDIAFPVLDKAGSWKEYISRLKSEGVDITMVRDEYGNVRGIVYTAENLSFAGKKVDPELSFGNLRRKFGSYGQEKTAISDIRKHDSVFTGSDMNISKDMAHAEACPVDTPEYSPNIQNAQSNQETMAAGNVESGTDSGSSIGSGIVGAAIELIVQPHQAPETGGGGGGSSDDNKRDEEKDKYVPRKGRRR</sequence>
<dbReference type="RefSeq" id="WP_151922180.1">
    <property type="nucleotide sequence ID" value="NZ_RCXZ01000030.1"/>
</dbReference>
<dbReference type="EMBL" id="WDER01000045">
    <property type="protein sequence ID" value="KAB6080955.1"/>
    <property type="molecule type" value="Genomic_DNA"/>
</dbReference>